<name>A0ABP9HWF6_9ACTN</name>
<organism evidence="1 2">
    <name type="scientific">Kineococcus glutinatus</name>
    <dbReference type="NCBI Taxonomy" id="1070872"/>
    <lineage>
        <taxon>Bacteria</taxon>
        <taxon>Bacillati</taxon>
        <taxon>Actinomycetota</taxon>
        <taxon>Actinomycetes</taxon>
        <taxon>Kineosporiales</taxon>
        <taxon>Kineosporiaceae</taxon>
        <taxon>Kineococcus</taxon>
    </lineage>
</organism>
<protein>
    <recommendedName>
        <fullName evidence="3">Glycosyl transferase family 2</fullName>
    </recommendedName>
</protein>
<accession>A0ABP9HWF6</accession>
<keyword evidence="2" id="KW-1185">Reference proteome</keyword>
<evidence type="ECO:0000313" key="1">
    <source>
        <dbReference type="EMBL" id="GAA4979879.1"/>
    </source>
</evidence>
<sequence>MRLHAIYRSHGGENVKGRPGWYGKQRALLSFCRAVAQARRSVDVDVVFLNDGPIPAERLDVMRAWGTPLPFTGGSNRRSYLRALALPRQRDWAGEDLVLLAEDDYLWTPAALTALLAASRTTTADYFAPYSPAPGGAAGTAPDTTLGTAPGAGVAAPGEVRWVPLESTTSTFAARVGALRQDERLLLLCCLSGGDFDHTSCLTLQGVARFGPRDLLRHKPLPPGTGTARTLARNAYLTAMKLAVDVRAQRRPSRRRTLLAASPAVATHMESGWVAPGDWAALARETDEWARTSAAGGEG</sequence>
<evidence type="ECO:0000313" key="2">
    <source>
        <dbReference type="Proteomes" id="UP001501195"/>
    </source>
</evidence>
<comment type="caution">
    <text evidence="1">The sequence shown here is derived from an EMBL/GenBank/DDBJ whole genome shotgun (WGS) entry which is preliminary data.</text>
</comment>
<proteinExistence type="predicted"/>
<dbReference type="Proteomes" id="UP001501195">
    <property type="component" value="Unassembled WGS sequence"/>
</dbReference>
<evidence type="ECO:0008006" key="3">
    <source>
        <dbReference type="Google" id="ProtNLM"/>
    </source>
</evidence>
<gene>
    <name evidence="1" type="ORF">GCM10023225_20180</name>
</gene>
<dbReference type="RefSeq" id="WP_345712386.1">
    <property type="nucleotide sequence ID" value="NZ_BAABIL010000291.1"/>
</dbReference>
<dbReference type="EMBL" id="BAABIL010000291">
    <property type="protein sequence ID" value="GAA4979879.1"/>
    <property type="molecule type" value="Genomic_DNA"/>
</dbReference>
<reference evidence="2" key="1">
    <citation type="journal article" date="2019" name="Int. J. Syst. Evol. Microbiol.">
        <title>The Global Catalogue of Microorganisms (GCM) 10K type strain sequencing project: providing services to taxonomists for standard genome sequencing and annotation.</title>
        <authorList>
            <consortium name="The Broad Institute Genomics Platform"/>
            <consortium name="The Broad Institute Genome Sequencing Center for Infectious Disease"/>
            <person name="Wu L."/>
            <person name="Ma J."/>
        </authorList>
    </citation>
    <scope>NUCLEOTIDE SEQUENCE [LARGE SCALE GENOMIC DNA]</scope>
    <source>
        <strain evidence="2">JCM 18126</strain>
    </source>
</reference>